<sequence length="70" mass="7628">MIRRLFLTASLLLGSAACLAQAAPQSGTEHLYDRHGNYQGRVVTDASGNKRYYDRHGNYQGRSQSNGNGG</sequence>
<reference evidence="3" key="2">
    <citation type="submission" date="2021-04" db="EMBL/GenBank/DDBJ databases">
        <authorList>
            <person name="Gilroy R."/>
        </authorList>
    </citation>
    <scope>NUCLEOTIDE SEQUENCE</scope>
    <source>
        <strain evidence="3">14975</strain>
    </source>
</reference>
<feature type="region of interest" description="Disordered" evidence="1">
    <location>
        <begin position="46"/>
        <end position="70"/>
    </location>
</feature>
<accession>A0A9D1VCH5</accession>
<evidence type="ECO:0000256" key="2">
    <source>
        <dbReference type="SAM" id="SignalP"/>
    </source>
</evidence>
<feature type="signal peptide" evidence="2">
    <location>
        <begin position="1"/>
        <end position="22"/>
    </location>
</feature>
<gene>
    <name evidence="3" type="ORF">H9862_07900</name>
</gene>
<dbReference type="EMBL" id="DXFQ01000147">
    <property type="protein sequence ID" value="HIX20505.1"/>
    <property type="molecule type" value="Genomic_DNA"/>
</dbReference>
<evidence type="ECO:0000313" key="4">
    <source>
        <dbReference type="Proteomes" id="UP000823964"/>
    </source>
</evidence>
<dbReference type="AlphaFoldDB" id="A0A9D1VCH5"/>
<proteinExistence type="predicted"/>
<keyword evidence="2" id="KW-0732">Signal</keyword>
<reference evidence="3" key="1">
    <citation type="journal article" date="2021" name="PeerJ">
        <title>Extensive microbial diversity within the chicken gut microbiome revealed by metagenomics and culture.</title>
        <authorList>
            <person name="Gilroy R."/>
            <person name="Ravi A."/>
            <person name="Getino M."/>
            <person name="Pursley I."/>
            <person name="Horton D.L."/>
            <person name="Alikhan N.F."/>
            <person name="Baker D."/>
            <person name="Gharbi K."/>
            <person name="Hall N."/>
            <person name="Watson M."/>
            <person name="Adriaenssens E.M."/>
            <person name="Foster-Nyarko E."/>
            <person name="Jarju S."/>
            <person name="Secka A."/>
            <person name="Antonio M."/>
            <person name="Oren A."/>
            <person name="Chaudhuri R.R."/>
            <person name="La Ragione R."/>
            <person name="Hildebrand F."/>
            <person name="Pallen M.J."/>
        </authorList>
    </citation>
    <scope>NUCLEOTIDE SEQUENCE</scope>
    <source>
        <strain evidence="3">14975</strain>
    </source>
</reference>
<evidence type="ECO:0000313" key="3">
    <source>
        <dbReference type="EMBL" id="HIX20505.1"/>
    </source>
</evidence>
<protein>
    <recommendedName>
        <fullName evidence="5">RHS repeat protein</fullName>
    </recommendedName>
</protein>
<feature type="chain" id="PRO_5039065882" description="RHS repeat protein" evidence="2">
    <location>
        <begin position="23"/>
        <end position="70"/>
    </location>
</feature>
<name>A0A9D1VCH5_9BACT</name>
<evidence type="ECO:0008006" key="5">
    <source>
        <dbReference type="Google" id="ProtNLM"/>
    </source>
</evidence>
<organism evidence="3 4">
    <name type="scientific">Candidatus Akkermansia intestinigallinarum</name>
    <dbReference type="NCBI Taxonomy" id="2838431"/>
    <lineage>
        <taxon>Bacteria</taxon>
        <taxon>Pseudomonadati</taxon>
        <taxon>Verrucomicrobiota</taxon>
        <taxon>Verrucomicrobiia</taxon>
        <taxon>Verrucomicrobiales</taxon>
        <taxon>Akkermansiaceae</taxon>
        <taxon>Akkermansia</taxon>
    </lineage>
</organism>
<dbReference type="PROSITE" id="PS51257">
    <property type="entry name" value="PROKAR_LIPOPROTEIN"/>
    <property type="match status" value="1"/>
</dbReference>
<dbReference type="Proteomes" id="UP000823964">
    <property type="component" value="Unassembled WGS sequence"/>
</dbReference>
<evidence type="ECO:0000256" key="1">
    <source>
        <dbReference type="SAM" id="MobiDB-lite"/>
    </source>
</evidence>
<feature type="compositionally biased region" description="Polar residues" evidence="1">
    <location>
        <begin position="60"/>
        <end position="70"/>
    </location>
</feature>
<feature type="non-terminal residue" evidence="3">
    <location>
        <position position="70"/>
    </location>
</feature>
<comment type="caution">
    <text evidence="3">The sequence shown here is derived from an EMBL/GenBank/DDBJ whole genome shotgun (WGS) entry which is preliminary data.</text>
</comment>